<accession>A0A1T4VWZ2</accession>
<dbReference type="Gene3D" id="3.40.50.10610">
    <property type="entry name" value="ABC-type transport auxiliary lipoprotein component"/>
    <property type="match status" value="1"/>
</dbReference>
<dbReference type="Proteomes" id="UP000189733">
    <property type="component" value="Unassembled WGS sequence"/>
</dbReference>
<feature type="chain" id="PRO_5013363957" evidence="1">
    <location>
        <begin position="30"/>
        <end position="214"/>
    </location>
</feature>
<gene>
    <name evidence="3" type="ORF">SAMN02745702_01144</name>
</gene>
<reference evidence="3 4" key="1">
    <citation type="submission" date="2017-02" db="EMBL/GenBank/DDBJ databases">
        <authorList>
            <person name="Peterson S.W."/>
        </authorList>
    </citation>
    <scope>NUCLEOTIDE SEQUENCE [LARGE SCALE GENOMIC DNA]</scope>
    <source>
        <strain evidence="3 4">DSM 18034</strain>
    </source>
</reference>
<feature type="domain" description="ABC-type transport auxiliary lipoprotein component" evidence="2">
    <location>
        <begin position="40"/>
        <end position="202"/>
    </location>
</feature>
<evidence type="ECO:0000313" key="4">
    <source>
        <dbReference type="Proteomes" id="UP000189733"/>
    </source>
</evidence>
<dbReference type="Pfam" id="PF03886">
    <property type="entry name" value="ABC_trans_aux"/>
    <property type="match status" value="1"/>
</dbReference>
<keyword evidence="1" id="KW-0732">Signal</keyword>
<sequence>MIKHAKLLTLVMVASLFSSILLLSGCTPALQTEAPQIRRYALLPKHPAPAANPHKGVLQVRPVSVSPMFNSLSFIYRSSDQGYAEDYYNQFLSSPSGMFTQIFRDGLGASRAFSTVLPDGSTLAPDFTLECVVTAMYADFRNPDKAQAVLELQAFLIDRRGSEFRPIMRKDYSLLSPLPEANAQGYAQALEATAAQALQAIANDLSAISLAPVK</sequence>
<keyword evidence="4" id="KW-1185">Reference proteome</keyword>
<feature type="signal peptide" evidence="1">
    <location>
        <begin position="1"/>
        <end position="29"/>
    </location>
</feature>
<evidence type="ECO:0000256" key="1">
    <source>
        <dbReference type="SAM" id="SignalP"/>
    </source>
</evidence>
<evidence type="ECO:0000313" key="3">
    <source>
        <dbReference type="EMBL" id="SKA69504.1"/>
    </source>
</evidence>
<protein>
    <submittedName>
        <fullName evidence="3">ABC-type uncharacterized transport system, auxiliary component</fullName>
    </submittedName>
</protein>
<organism evidence="3 4">
    <name type="scientific">Desulfobaculum bizertense DSM 18034</name>
    <dbReference type="NCBI Taxonomy" id="1121442"/>
    <lineage>
        <taxon>Bacteria</taxon>
        <taxon>Pseudomonadati</taxon>
        <taxon>Thermodesulfobacteriota</taxon>
        <taxon>Desulfovibrionia</taxon>
        <taxon>Desulfovibrionales</taxon>
        <taxon>Desulfovibrionaceae</taxon>
        <taxon>Desulfobaculum</taxon>
    </lineage>
</organism>
<dbReference type="STRING" id="1121442.SAMN02745702_01144"/>
<dbReference type="PROSITE" id="PS51257">
    <property type="entry name" value="PROKAR_LIPOPROTEIN"/>
    <property type="match status" value="1"/>
</dbReference>
<evidence type="ECO:0000259" key="2">
    <source>
        <dbReference type="Pfam" id="PF03886"/>
    </source>
</evidence>
<dbReference type="OrthoDB" id="324832at2"/>
<dbReference type="SUPFAM" id="SSF159594">
    <property type="entry name" value="XCC0632-like"/>
    <property type="match status" value="1"/>
</dbReference>
<dbReference type="RefSeq" id="WP_078684446.1">
    <property type="nucleotide sequence ID" value="NZ_FUYA01000003.1"/>
</dbReference>
<dbReference type="AlphaFoldDB" id="A0A1T4VWZ2"/>
<dbReference type="InterPro" id="IPR005586">
    <property type="entry name" value="ABC_trans_aux"/>
</dbReference>
<proteinExistence type="predicted"/>
<name>A0A1T4VWZ2_9BACT</name>
<dbReference type="EMBL" id="FUYA01000003">
    <property type="protein sequence ID" value="SKA69504.1"/>
    <property type="molecule type" value="Genomic_DNA"/>
</dbReference>